<comment type="caution">
    <text evidence="3">The sequence shown here is derived from an EMBL/GenBank/DDBJ whole genome shotgun (WGS) entry which is preliminary data.</text>
</comment>
<dbReference type="Gene3D" id="3.40.50.620">
    <property type="entry name" value="HUPs"/>
    <property type="match status" value="1"/>
</dbReference>
<sequence>MVGLDISVPAQAALAWAANQARLTGQDLMAVHAVFPWGTYLAAGGFVPVTMPSDAVQDHQRDMIEKLFASVGPEPTWKLQFVGDDPGPALVAASRGASMLVIGTREHTGWGRVLSGSVSHHCLSHAHCPVLAVPVERPARAGRSAAAASATSHA</sequence>
<dbReference type="SUPFAM" id="SSF52402">
    <property type="entry name" value="Adenine nucleotide alpha hydrolases-like"/>
    <property type="match status" value="1"/>
</dbReference>
<dbReference type="InterPro" id="IPR006015">
    <property type="entry name" value="Universal_stress_UspA"/>
</dbReference>
<evidence type="ECO:0000256" key="1">
    <source>
        <dbReference type="ARBA" id="ARBA00008791"/>
    </source>
</evidence>
<dbReference type="InterPro" id="IPR014729">
    <property type="entry name" value="Rossmann-like_a/b/a_fold"/>
</dbReference>
<accession>A0ABP7DZB2</accession>
<organism evidence="3 4">
    <name type="scientific">Microlunatus aurantiacus</name>
    <dbReference type="NCBI Taxonomy" id="446786"/>
    <lineage>
        <taxon>Bacteria</taxon>
        <taxon>Bacillati</taxon>
        <taxon>Actinomycetota</taxon>
        <taxon>Actinomycetes</taxon>
        <taxon>Propionibacteriales</taxon>
        <taxon>Propionibacteriaceae</taxon>
        <taxon>Microlunatus</taxon>
    </lineage>
</organism>
<feature type="domain" description="UspA" evidence="2">
    <location>
        <begin position="1"/>
        <end position="134"/>
    </location>
</feature>
<proteinExistence type="inferred from homology"/>
<dbReference type="PANTHER" id="PTHR46553:SF3">
    <property type="entry name" value="ADENINE NUCLEOTIDE ALPHA HYDROLASES-LIKE SUPERFAMILY PROTEIN"/>
    <property type="match status" value="1"/>
</dbReference>
<protein>
    <recommendedName>
        <fullName evidence="2">UspA domain-containing protein</fullName>
    </recommendedName>
</protein>
<evidence type="ECO:0000313" key="3">
    <source>
        <dbReference type="EMBL" id="GAA3711238.1"/>
    </source>
</evidence>
<dbReference type="PANTHER" id="PTHR46553">
    <property type="entry name" value="ADENINE NUCLEOTIDE ALPHA HYDROLASES-LIKE SUPERFAMILY PROTEIN"/>
    <property type="match status" value="1"/>
</dbReference>
<keyword evidence="4" id="KW-1185">Reference proteome</keyword>
<dbReference type="PRINTS" id="PR01438">
    <property type="entry name" value="UNVRSLSTRESS"/>
</dbReference>
<dbReference type="InterPro" id="IPR006016">
    <property type="entry name" value="UspA"/>
</dbReference>
<dbReference type="Proteomes" id="UP001500051">
    <property type="component" value="Unassembled WGS sequence"/>
</dbReference>
<gene>
    <name evidence="3" type="ORF">GCM10022204_32480</name>
</gene>
<reference evidence="4" key="1">
    <citation type="journal article" date="2019" name="Int. J. Syst. Evol. Microbiol.">
        <title>The Global Catalogue of Microorganisms (GCM) 10K type strain sequencing project: providing services to taxonomists for standard genome sequencing and annotation.</title>
        <authorList>
            <consortium name="The Broad Institute Genomics Platform"/>
            <consortium name="The Broad Institute Genome Sequencing Center for Infectious Disease"/>
            <person name="Wu L."/>
            <person name="Ma J."/>
        </authorList>
    </citation>
    <scope>NUCLEOTIDE SEQUENCE [LARGE SCALE GENOMIC DNA]</scope>
    <source>
        <strain evidence="4">JCM 16548</strain>
    </source>
</reference>
<name>A0ABP7DZB2_9ACTN</name>
<dbReference type="EMBL" id="BAAAYX010000013">
    <property type="protein sequence ID" value="GAA3711238.1"/>
    <property type="molecule type" value="Genomic_DNA"/>
</dbReference>
<dbReference type="Pfam" id="PF00582">
    <property type="entry name" value="Usp"/>
    <property type="match status" value="1"/>
</dbReference>
<comment type="similarity">
    <text evidence="1">Belongs to the universal stress protein A family.</text>
</comment>
<evidence type="ECO:0000259" key="2">
    <source>
        <dbReference type="Pfam" id="PF00582"/>
    </source>
</evidence>
<evidence type="ECO:0000313" key="4">
    <source>
        <dbReference type="Proteomes" id="UP001500051"/>
    </source>
</evidence>